<dbReference type="GO" id="GO:0000160">
    <property type="term" value="P:phosphorelay signal transduction system"/>
    <property type="evidence" value="ECO:0007669"/>
    <property type="project" value="InterPro"/>
</dbReference>
<feature type="domain" description="Response regulatory" evidence="5">
    <location>
        <begin position="9"/>
        <end position="124"/>
    </location>
</feature>
<evidence type="ECO:0000259" key="5">
    <source>
        <dbReference type="PROSITE" id="PS50110"/>
    </source>
</evidence>
<dbReference type="SUPFAM" id="SSF55073">
    <property type="entry name" value="Nucleotide cyclase"/>
    <property type="match status" value="1"/>
</dbReference>
<reference evidence="7" key="1">
    <citation type="submission" date="2023-01" db="EMBL/GenBank/DDBJ databases">
        <title>Complete genome sequence of Planctobacterium marinum strain Dej080120_11.</title>
        <authorList>
            <person name="Ueki S."/>
            <person name="Maruyama F."/>
        </authorList>
    </citation>
    <scope>NUCLEOTIDE SEQUENCE</scope>
    <source>
        <strain evidence="7">Dej080120_11</strain>
    </source>
</reference>
<evidence type="ECO:0000256" key="3">
    <source>
        <dbReference type="ARBA" id="ARBA00034247"/>
    </source>
</evidence>
<dbReference type="InterPro" id="IPR011006">
    <property type="entry name" value="CheY-like_superfamily"/>
</dbReference>
<dbReference type="GO" id="GO:0005886">
    <property type="term" value="C:plasma membrane"/>
    <property type="evidence" value="ECO:0007669"/>
    <property type="project" value="TreeGrafter"/>
</dbReference>
<dbReference type="GO" id="GO:0052621">
    <property type="term" value="F:diguanylate cyclase activity"/>
    <property type="evidence" value="ECO:0007669"/>
    <property type="project" value="UniProtKB-EC"/>
</dbReference>
<dbReference type="EC" id="2.7.7.65" evidence="2"/>
<dbReference type="InterPro" id="IPR043128">
    <property type="entry name" value="Rev_trsase/Diguanyl_cyclase"/>
</dbReference>
<sequence>MNDSPMQQKVLVIEDSPTSMKVLCHLVTKAGLEPIAASTLSQAKQIFASSYPEEYLCALVDYNLPDAEDGQAIDYAIQAFIPTVVITGRLDERTRDRVLSKDVVDYIPKENAQVYDYLSRLLQRLEKNKQIGVLVVDDSRLTRSMVTALLRRHNFVTYEAEDGLEGLTVLRQHSNIKLVITDENMPNMSGVEMVAELRNTFSKEDVAVIGVSGKGSSALSARFIKSGANDYISKPYCHEEFFCRVTQNIEHIENVAAIRKAANTDYLTNLPNRRHFFTRVNANLKMAPQWVCFAIIDIDNFKVVNDTYGHEAGDHALKITAKILSRHFKYHYVSRFGGEEFCVYLSAMDDDSATELLEKAREEVAQTEMRYDGKSFKFTISIGASAEFDGNAEATLRIADKNLYKAKQSGRNQLVFE</sequence>
<keyword evidence="8" id="KW-1185">Reference proteome</keyword>
<dbReference type="CDD" id="cd01949">
    <property type="entry name" value="GGDEF"/>
    <property type="match status" value="1"/>
</dbReference>
<feature type="modified residue" description="4-aspartylphosphate" evidence="4">
    <location>
        <position position="61"/>
    </location>
</feature>
<evidence type="ECO:0000256" key="4">
    <source>
        <dbReference type="PROSITE-ProRule" id="PRU00169"/>
    </source>
</evidence>
<dbReference type="InterPro" id="IPR050469">
    <property type="entry name" value="Diguanylate_Cyclase"/>
</dbReference>
<dbReference type="CDD" id="cd17544">
    <property type="entry name" value="REC_2_GGDEF"/>
    <property type="match status" value="1"/>
</dbReference>
<evidence type="ECO:0000313" key="7">
    <source>
        <dbReference type="EMBL" id="BDX08540.1"/>
    </source>
</evidence>
<feature type="modified residue" description="4-aspartylphosphate" evidence="4">
    <location>
        <position position="182"/>
    </location>
</feature>
<dbReference type="PROSITE" id="PS50887">
    <property type="entry name" value="GGDEF"/>
    <property type="match status" value="1"/>
</dbReference>
<keyword evidence="4" id="KW-0597">Phosphoprotein</keyword>
<comment type="catalytic activity">
    <reaction evidence="3">
        <text>2 GTP = 3',3'-c-di-GMP + 2 diphosphate</text>
        <dbReference type="Rhea" id="RHEA:24898"/>
        <dbReference type="ChEBI" id="CHEBI:33019"/>
        <dbReference type="ChEBI" id="CHEBI:37565"/>
        <dbReference type="ChEBI" id="CHEBI:58805"/>
        <dbReference type="EC" id="2.7.7.65"/>
    </reaction>
</comment>
<evidence type="ECO:0000313" key="8">
    <source>
        <dbReference type="Proteomes" id="UP001333710"/>
    </source>
</evidence>
<dbReference type="Gene3D" id="3.30.70.270">
    <property type="match status" value="1"/>
</dbReference>
<dbReference type="FunFam" id="3.30.70.270:FF:000001">
    <property type="entry name" value="Diguanylate cyclase domain protein"/>
    <property type="match status" value="1"/>
</dbReference>
<dbReference type="SUPFAM" id="SSF52172">
    <property type="entry name" value="CheY-like"/>
    <property type="match status" value="2"/>
</dbReference>
<dbReference type="InterPro" id="IPR000160">
    <property type="entry name" value="GGDEF_dom"/>
</dbReference>
<dbReference type="InterPro" id="IPR001789">
    <property type="entry name" value="Sig_transdc_resp-reg_receiver"/>
</dbReference>
<evidence type="ECO:0000259" key="6">
    <source>
        <dbReference type="PROSITE" id="PS50887"/>
    </source>
</evidence>
<feature type="domain" description="Response regulatory" evidence="5">
    <location>
        <begin position="132"/>
        <end position="249"/>
    </location>
</feature>
<dbReference type="PANTHER" id="PTHR45138:SF9">
    <property type="entry name" value="DIGUANYLATE CYCLASE DGCM-RELATED"/>
    <property type="match status" value="1"/>
</dbReference>
<evidence type="ECO:0000256" key="2">
    <source>
        <dbReference type="ARBA" id="ARBA00012528"/>
    </source>
</evidence>
<accession>A0AA48KWG6</accession>
<dbReference type="Gene3D" id="3.40.50.2300">
    <property type="match status" value="2"/>
</dbReference>
<dbReference type="Pfam" id="PF00990">
    <property type="entry name" value="GGDEF"/>
    <property type="match status" value="1"/>
</dbReference>
<dbReference type="SMART" id="SM00267">
    <property type="entry name" value="GGDEF"/>
    <property type="match status" value="1"/>
</dbReference>
<dbReference type="NCBIfam" id="TIGR00254">
    <property type="entry name" value="GGDEF"/>
    <property type="match status" value="1"/>
</dbReference>
<dbReference type="GO" id="GO:1902201">
    <property type="term" value="P:negative regulation of bacterial-type flagellum-dependent cell motility"/>
    <property type="evidence" value="ECO:0007669"/>
    <property type="project" value="TreeGrafter"/>
</dbReference>
<name>A0AA48KWG6_9ALTE</name>
<dbReference type="Pfam" id="PF00072">
    <property type="entry name" value="Response_reg"/>
    <property type="match status" value="1"/>
</dbReference>
<protein>
    <recommendedName>
        <fullName evidence="2">diguanylate cyclase</fullName>
        <ecNumber evidence="2">2.7.7.65</ecNumber>
    </recommendedName>
</protein>
<dbReference type="Proteomes" id="UP001333710">
    <property type="component" value="Chromosome"/>
</dbReference>
<comment type="cofactor">
    <cofactor evidence="1">
        <name>Mg(2+)</name>
        <dbReference type="ChEBI" id="CHEBI:18420"/>
    </cofactor>
</comment>
<dbReference type="KEGG" id="pmaw:MACH26_40610"/>
<evidence type="ECO:0000256" key="1">
    <source>
        <dbReference type="ARBA" id="ARBA00001946"/>
    </source>
</evidence>
<feature type="domain" description="GGDEF" evidence="6">
    <location>
        <begin position="289"/>
        <end position="417"/>
    </location>
</feature>
<dbReference type="InterPro" id="IPR029787">
    <property type="entry name" value="Nucleotide_cyclase"/>
</dbReference>
<dbReference type="PANTHER" id="PTHR45138">
    <property type="entry name" value="REGULATORY COMPONENTS OF SENSORY TRANSDUCTION SYSTEM"/>
    <property type="match status" value="1"/>
</dbReference>
<dbReference type="GO" id="GO:0043709">
    <property type="term" value="P:cell adhesion involved in single-species biofilm formation"/>
    <property type="evidence" value="ECO:0007669"/>
    <property type="project" value="TreeGrafter"/>
</dbReference>
<proteinExistence type="predicted"/>
<gene>
    <name evidence="7" type="ORF">MACH26_40610</name>
</gene>
<dbReference type="SMART" id="SM00448">
    <property type="entry name" value="REC"/>
    <property type="match status" value="2"/>
</dbReference>
<dbReference type="EMBL" id="AP027272">
    <property type="protein sequence ID" value="BDX08540.1"/>
    <property type="molecule type" value="Genomic_DNA"/>
</dbReference>
<dbReference type="AlphaFoldDB" id="A0AA48KWG6"/>
<organism evidence="7 8">
    <name type="scientific">Planctobacterium marinum</name>
    <dbReference type="NCBI Taxonomy" id="1631968"/>
    <lineage>
        <taxon>Bacteria</taxon>
        <taxon>Pseudomonadati</taxon>
        <taxon>Pseudomonadota</taxon>
        <taxon>Gammaproteobacteria</taxon>
        <taxon>Alteromonadales</taxon>
        <taxon>Alteromonadaceae</taxon>
        <taxon>Planctobacterium</taxon>
    </lineage>
</organism>
<dbReference type="PROSITE" id="PS50110">
    <property type="entry name" value="RESPONSE_REGULATORY"/>
    <property type="match status" value="2"/>
</dbReference>